<proteinExistence type="predicted"/>
<dbReference type="OrthoDB" id="3057168at2759"/>
<accession>A0A9P6JVP7</accession>
<feature type="domain" description="T6SS Phospholipase effector Tle1-like catalytic" evidence="2">
    <location>
        <begin position="12"/>
        <end position="321"/>
    </location>
</feature>
<dbReference type="EMBL" id="MU157826">
    <property type="protein sequence ID" value="KAF9534213.1"/>
    <property type="molecule type" value="Genomic_DNA"/>
</dbReference>
<organism evidence="3 4">
    <name type="scientific">Crepidotus variabilis</name>
    <dbReference type="NCBI Taxonomy" id="179855"/>
    <lineage>
        <taxon>Eukaryota</taxon>
        <taxon>Fungi</taxon>
        <taxon>Dikarya</taxon>
        <taxon>Basidiomycota</taxon>
        <taxon>Agaricomycotina</taxon>
        <taxon>Agaricomycetes</taxon>
        <taxon>Agaricomycetidae</taxon>
        <taxon>Agaricales</taxon>
        <taxon>Agaricineae</taxon>
        <taxon>Crepidotaceae</taxon>
        <taxon>Crepidotus</taxon>
    </lineage>
</organism>
<feature type="region of interest" description="Disordered" evidence="1">
    <location>
        <begin position="343"/>
        <end position="362"/>
    </location>
</feature>
<evidence type="ECO:0000313" key="3">
    <source>
        <dbReference type="EMBL" id="KAF9534213.1"/>
    </source>
</evidence>
<reference evidence="3" key="1">
    <citation type="submission" date="2020-11" db="EMBL/GenBank/DDBJ databases">
        <authorList>
            <consortium name="DOE Joint Genome Institute"/>
            <person name="Ahrendt S."/>
            <person name="Riley R."/>
            <person name="Andreopoulos W."/>
            <person name="Labutti K."/>
            <person name="Pangilinan J."/>
            <person name="Ruiz-Duenas F.J."/>
            <person name="Barrasa J.M."/>
            <person name="Sanchez-Garcia M."/>
            <person name="Camarero S."/>
            <person name="Miyauchi S."/>
            <person name="Serrano A."/>
            <person name="Linde D."/>
            <person name="Babiker R."/>
            <person name="Drula E."/>
            <person name="Ayuso-Fernandez I."/>
            <person name="Pacheco R."/>
            <person name="Padilla G."/>
            <person name="Ferreira P."/>
            <person name="Barriuso J."/>
            <person name="Kellner H."/>
            <person name="Castanera R."/>
            <person name="Alfaro M."/>
            <person name="Ramirez L."/>
            <person name="Pisabarro A.G."/>
            <person name="Kuo A."/>
            <person name="Tritt A."/>
            <person name="Lipzen A."/>
            <person name="He G."/>
            <person name="Yan M."/>
            <person name="Ng V."/>
            <person name="Cullen D."/>
            <person name="Martin F."/>
            <person name="Rosso M.-N."/>
            <person name="Henrissat B."/>
            <person name="Hibbett D."/>
            <person name="Martinez A.T."/>
            <person name="Grigoriev I.V."/>
        </authorList>
    </citation>
    <scope>NUCLEOTIDE SEQUENCE</scope>
    <source>
        <strain evidence="3">CBS 506.95</strain>
    </source>
</reference>
<sequence>MAETFADDIYQKRLIVLCDGTGQASDTGGNHVPTNVTRFARALAPSFRYVDSGDADGNLAHPEEGRWKEVPQIVLYQSGVGTEDSLGTGGAWAGIVGAGVDEHILQAYTFFVNNYEKGDYLYIFGFSRGAFTARALASFICNAGLLKREKIQFLPILYKEYKDRLKPRTDKKTFSELLEERKEDFATHDEVLIALLGLWDTVGSLGMPQTWVSTTRGLVTGSPGRHESPGHHDTSFPVASSKENWKGHIWKAYQALALDECRTSFQPTLLYAEKEALENAAVGHGTEFQQVWFPGVHTDVGGGYSRAPGDISDIALTWMIDMCSFQLQFRDQDALLRELRVPSSEGLDPSHPDKPPPAQTPWGLSKEHDEYHTAKFVGAGWVTRTPGQYFTNMKDEVEIVTNEAIHESVRYRMTNLKPKWEPPALAGFKLVKDKDGYYSWEKEVTTKKGKKTIPLREERSGELSSRLIGPEVQAELNGETINKNLKVNVILVEEKGYTSTLASATVNALASPFKKIASFF</sequence>
<comment type="caution">
    <text evidence="3">The sequence shown here is derived from an EMBL/GenBank/DDBJ whole genome shotgun (WGS) entry which is preliminary data.</text>
</comment>
<protein>
    <recommendedName>
        <fullName evidence="2">T6SS Phospholipase effector Tle1-like catalytic domain-containing protein</fullName>
    </recommendedName>
</protein>
<dbReference type="Proteomes" id="UP000807306">
    <property type="component" value="Unassembled WGS sequence"/>
</dbReference>
<dbReference type="PANTHER" id="PTHR33840">
    <property type="match status" value="1"/>
</dbReference>
<dbReference type="InterPro" id="IPR018712">
    <property type="entry name" value="Tle1-like_cat"/>
</dbReference>
<dbReference type="PANTHER" id="PTHR33840:SF1">
    <property type="entry name" value="TLE1 PHOSPHOLIPASE DOMAIN-CONTAINING PROTEIN"/>
    <property type="match status" value="1"/>
</dbReference>
<dbReference type="Pfam" id="PF09994">
    <property type="entry name" value="T6SS_Tle1-like_cat"/>
    <property type="match status" value="1"/>
</dbReference>
<gene>
    <name evidence="3" type="ORF">CPB83DRAFT_322884</name>
</gene>
<dbReference type="AlphaFoldDB" id="A0A9P6JVP7"/>
<evidence type="ECO:0000313" key="4">
    <source>
        <dbReference type="Proteomes" id="UP000807306"/>
    </source>
</evidence>
<keyword evidence="4" id="KW-1185">Reference proteome</keyword>
<name>A0A9P6JVP7_9AGAR</name>
<evidence type="ECO:0000259" key="2">
    <source>
        <dbReference type="Pfam" id="PF09994"/>
    </source>
</evidence>
<evidence type="ECO:0000256" key="1">
    <source>
        <dbReference type="SAM" id="MobiDB-lite"/>
    </source>
</evidence>